<dbReference type="RefSeq" id="WP_225968472.1">
    <property type="nucleotide sequence ID" value="NZ_JADBGF010000003.1"/>
</dbReference>
<reference evidence="1 2" key="1">
    <citation type="submission" date="2020-10" db="EMBL/GenBank/DDBJ databases">
        <title>Sequencing the genomes of 1000 actinobacteria strains.</title>
        <authorList>
            <person name="Klenk H.-P."/>
        </authorList>
    </citation>
    <scope>NUCLEOTIDE SEQUENCE [LARGE SCALE GENOMIC DNA]</scope>
    <source>
        <strain evidence="1 2">DSM 41803</strain>
    </source>
</reference>
<evidence type="ECO:0000313" key="1">
    <source>
        <dbReference type="EMBL" id="MBE1603110.1"/>
    </source>
</evidence>
<name>A0A8I0TVA7_9ACTN</name>
<gene>
    <name evidence="1" type="ORF">H4687_009339</name>
</gene>
<protein>
    <submittedName>
        <fullName evidence="1">Uncharacterized protein</fullName>
    </submittedName>
</protein>
<comment type="caution">
    <text evidence="1">The sequence shown here is derived from an EMBL/GenBank/DDBJ whole genome shotgun (WGS) entry which is preliminary data.</text>
</comment>
<accession>A0A8I0TVA7</accession>
<keyword evidence="2" id="KW-1185">Reference proteome</keyword>
<organism evidence="1 2">
    <name type="scientific">Streptomyces stelliscabiei</name>
    <dbReference type="NCBI Taxonomy" id="146820"/>
    <lineage>
        <taxon>Bacteria</taxon>
        <taxon>Bacillati</taxon>
        <taxon>Actinomycetota</taxon>
        <taxon>Actinomycetes</taxon>
        <taxon>Kitasatosporales</taxon>
        <taxon>Streptomycetaceae</taxon>
        <taxon>Streptomyces</taxon>
    </lineage>
</organism>
<dbReference type="EMBL" id="JADBGF010000003">
    <property type="protein sequence ID" value="MBE1603110.1"/>
    <property type="molecule type" value="Genomic_DNA"/>
</dbReference>
<dbReference type="GeneID" id="96768365"/>
<dbReference type="AlphaFoldDB" id="A0A8I0TVA7"/>
<proteinExistence type="predicted"/>
<sequence>MGSFDESNRLVGVSLVLLLRPLPKPKRYFAYLSGAGGEAVEVTDPAVAVQRAATLRPNAATGHTDTRLRLVAVSRHQLRLGGYEIPRNLCKGRVDQCGRRDLRQVAAVVTARVRG</sequence>
<evidence type="ECO:0000313" key="2">
    <source>
        <dbReference type="Proteomes" id="UP000629287"/>
    </source>
</evidence>
<dbReference type="Proteomes" id="UP000629287">
    <property type="component" value="Unassembled WGS sequence"/>
</dbReference>